<protein>
    <submittedName>
        <fullName evidence="1">23S rRNA-intervening sequence protein</fullName>
    </submittedName>
</protein>
<evidence type="ECO:0000313" key="2">
    <source>
        <dbReference type="Proteomes" id="UP000614580"/>
    </source>
</evidence>
<dbReference type="AlphaFoldDB" id="A0A812A118"/>
<dbReference type="CDD" id="cd16377">
    <property type="entry name" value="23S_rRNA_IVP_like"/>
    <property type="match status" value="1"/>
</dbReference>
<dbReference type="Gene3D" id="1.20.1440.60">
    <property type="entry name" value="23S rRNA-intervening sequence"/>
    <property type="match status" value="1"/>
</dbReference>
<dbReference type="InterPro" id="IPR036583">
    <property type="entry name" value="23S_rRNA_IVS_sf"/>
</dbReference>
<reference evidence="1" key="1">
    <citation type="submission" date="2020-12" db="EMBL/GenBank/DDBJ databases">
        <authorList>
            <person name="Hahn C.J."/>
            <person name="Laso-Perez R."/>
            <person name="Vulcano F."/>
            <person name="Vaziourakis K.-M."/>
            <person name="Stokke R."/>
            <person name="Steen I.H."/>
            <person name="Teske A."/>
            <person name="Boetius A."/>
            <person name="Liebeke M."/>
            <person name="Amann R."/>
            <person name="Knittel K."/>
        </authorList>
    </citation>
    <scope>NUCLEOTIDE SEQUENCE</scope>
    <source>
        <strain evidence="1">Gfbio:c6db26ca-90af-429b-aeed-0e3e8aed0b5e:GoM-Arc1_AMV-AAA_792_C10</strain>
    </source>
</reference>
<organism evidence="1 2">
    <name type="scientific">Candidatus Argoarchaeum ethanivorans</name>
    <dbReference type="NCBI Taxonomy" id="2608793"/>
    <lineage>
        <taxon>Archaea</taxon>
        <taxon>Methanobacteriati</taxon>
        <taxon>Methanobacteriota</taxon>
        <taxon>Stenosarchaea group</taxon>
        <taxon>Methanomicrobia</taxon>
        <taxon>Methanosarcinales</taxon>
        <taxon>Methanosarcinales incertae sedis</taxon>
        <taxon>GOM Arc I cluster</taxon>
        <taxon>Candidatus Argoarchaeum</taxon>
    </lineage>
</organism>
<dbReference type="EMBL" id="CAJHZY010000003">
    <property type="protein sequence ID" value="CAD7766649.1"/>
    <property type="molecule type" value="Genomic_DNA"/>
</dbReference>
<dbReference type="Proteomes" id="UP000614580">
    <property type="component" value="Unassembled WGS sequence"/>
</dbReference>
<dbReference type="PANTHER" id="PTHR38471:SF2">
    <property type="entry name" value="FOUR HELIX BUNDLE PROTEIN"/>
    <property type="match status" value="1"/>
</dbReference>
<evidence type="ECO:0000313" key="1">
    <source>
        <dbReference type="EMBL" id="CAD7766649.1"/>
    </source>
</evidence>
<accession>A0A812A118</accession>
<dbReference type="PANTHER" id="PTHR38471">
    <property type="entry name" value="FOUR HELIX BUNDLE PROTEIN"/>
    <property type="match status" value="1"/>
</dbReference>
<dbReference type="SUPFAM" id="SSF158446">
    <property type="entry name" value="IVS-encoded protein-like"/>
    <property type="match status" value="1"/>
</dbReference>
<dbReference type="InterPro" id="IPR012657">
    <property type="entry name" value="23S_rRNA-intervening_sequence"/>
</dbReference>
<proteinExistence type="predicted"/>
<dbReference type="Pfam" id="PF05635">
    <property type="entry name" value="23S_rRNA_IVP"/>
    <property type="match status" value="1"/>
</dbReference>
<comment type="caution">
    <text evidence="1">The sequence shown here is derived from an EMBL/GenBank/DDBJ whole genome shotgun (WGS) entry which is preliminary data.</text>
</comment>
<name>A0A812A118_9EURY</name>
<sequence length="119" mass="13891">MGFAFENLNVYQKSLDFSVSVIDLVDELDTPRKHFRLIEQLESACSSITLNIAEGKGRFSKKEFKRFCYIARGSLYETVSILQIFKRKKWITEKSYKKLYNEANEIHKMISGLIKSIKV</sequence>
<dbReference type="NCBIfam" id="TIGR02436">
    <property type="entry name" value="four helix bundle protein"/>
    <property type="match status" value="1"/>
</dbReference>
<gene>
    <name evidence="1" type="ORF">DNFNHJIP_00047</name>
</gene>